<proteinExistence type="predicted"/>
<feature type="transmembrane region" description="Helical" evidence="1">
    <location>
        <begin position="67"/>
        <end position="86"/>
    </location>
</feature>
<feature type="transmembrane region" description="Helical" evidence="1">
    <location>
        <begin position="34"/>
        <end position="55"/>
    </location>
</feature>
<sequence length="94" mass="10985">MRPFPGERIPGTHIINGQLQCCSKYPILRVDYHFCPAAIFLFNHIAILYPTNIILHSIVVELAAALVFQQFCVRLFYILVQCLLFFKQRKLYVQ</sequence>
<comment type="caution">
    <text evidence="2">The sequence shown here is derived from an EMBL/GenBank/DDBJ whole genome shotgun (WGS) entry which is preliminary data.</text>
</comment>
<dbReference type="AlphaFoldDB" id="A0A4Y9XPA9"/>
<organism evidence="2 3">
    <name type="scientific">Rhodofomes roseus</name>
    <dbReference type="NCBI Taxonomy" id="34475"/>
    <lineage>
        <taxon>Eukaryota</taxon>
        <taxon>Fungi</taxon>
        <taxon>Dikarya</taxon>
        <taxon>Basidiomycota</taxon>
        <taxon>Agaricomycotina</taxon>
        <taxon>Agaricomycetes</taxon>
        <taxon>Polyporales</taxon>
        <taxon>Rhodofomes</taxon>
    </lineage>
</organism>
<keyword evidence="1" id="KW-0472">Membrane</keyword>
<protein>
    <submittedName>
        <fullName evidence="2">Uncharacterized protein</fullName>
    </submittedName>
</protein>
<accession>A0A4Y9XPA9</accession>
<dbReference type="EMBL" id="SEKV01001073">
    <property type="protein sequence ID" value="TFY51945.1"/>
    <property type="molecule type" value="Genomic_DNA"/>
</dbReference>
<dbReference type="Proteomes" id="UP000298390">
    <property type="component" value="Unassembled WGS sequence"/>
</dbReference>
<evidence type="ECO:0000313" key="3">
    <source>
        <dbReference type="Proteomes" id="UP000298390"/>
    </source>
</evidence>
<evidence type="ECO:0000313" key="2">
    <source>
        <dbReference type="EMBL" id="TFY51945.1"/>
    </source>
</evidence>
<keyword evidence="1" id="KW-1133">Transmembrane helix</keyword>
<evidence type="ECO:0000256" key="1">
    <source>
        <dbReference type="SAM" id="Phobius"/>
    </source>
</evidence>
<keyword evidence="1" id="KW-0812">Transmembrane</keyword>
<reference evidence="2 3" key="1">
    <citation type="submission" date="2019-01" db="EMBL/GenBank/DDBJ databases">
        <title>Genome sequencing of the rare red list fungi Fomitopsis rosea.</title>
        <authorList>
            <person name="Buettner E."/>
            <person name="Kellner H."/>
        </authorList>
    </citation>
    <scope>NUCLEOTIDE SEQUENCE [LARGE SCALE GENOMIC DNA]</scope>
    <source>
        <strain evidence="2 3">DSM 105464</strain>
    </source>
</reference>
<gene>
    <name evidence="2" type="ORF">EVJ58_g10291</name>
</gene>
<name>A0A4Y9XPA9_9APHY</name>